<name>A0A0E3SH03_9EURY</name>
<protein>
    <recommendedName>
        <fullName evidence="3">DUF2267 domain-containing protein</fullName>
    </recommendedName>
</protein>
<dbReference type="EMBL" id="CP009516">
    <property type="protein sequence ID" value="AKB78938.1"/>
    <property type="molecule type" value="Genomic_DNA"/>
</dbReference>
<evidence type="ECO:0008006" key="3">
    <source>
        <dbReference type="Google" id="ProtNLM"/>
    </source>
</evidence>
<proteinExistence type="predicted"/>
<evidence type="ECO:0000313" key="2">
    <source>
        <dbReference type="Proteomes" id="UP000033101"/>
    </source>
</evidence>
<dbReference type="InterPro" id="IPR018727">
    <property type="entry name" value="DUF2267"/>
</dbReference>
<reference evidence="1 2" key="1">
    <citation type="submission" date="2014-07" db="EMBL/GenBank/DDBJ databases">
        <title>Methanogenic archaea and the global carbon cycle.</title>
        <authorList>
            <person name="Henriksen J.R."/>
            <person name="Luke J."/>
            <person name="Reinhart S."/>
            <person name="Benedict M.N."/>
            <person name="Youngblut N.D."/>
            <person name="Metcalf M.E."/>
            <person name="Whitaker R.J."/>
            <person name="Metcalf W.W."/>
        </authorList>
    </citation>
    <scope>NUCLEOTIDE SEQUENCE [LARGE SCALE GENOMIC DNA]</scope>
    <source>
        <strain evidence="1 2">HB-1</strain>
    </source>
</reference>
<accession>A0A0E3SH03</accession>
<dbReference type="OrthoDB" id="212282at2157"/>
<dbReference type="Gene3D" id="1.10.490.110">
    <property type="entry name" value="Uncharacterized conserved protein DUF2267"/>
    <property type="match status" value="1"/>
</dbReference>
<dbReference type="RefSeq" id="WP_052730866.1">
    <property type="nucleotide sequence ID" value="NZ_BBCW01000070.1"/>
</dbReference>
<dbReference type="PATRIC" id="fig|1434110.4.peg.3153"/>
<gene>
    <name evidence="1" type="ORF">MSHOH_2455</name>
</gene>
<keyword evidence="2" id="KW-1185">Reference proteome</keyword>
<sequence length="78" mass="9259">MNELKWESKDRADQALRATLHTLRDRLTIEEIVQLAAQLPLPIKGMYYDGWIPRIGQCYLKTWNSQEEFMNNFSMVQI</sequence>
<organism evidence="1 2">
    <name type="scientific">Methanosarcina horonobensis HB-1 = JCM 15518</name>
    <dbReference type="NCBI Taxonomy" id="1434110"/>
    <lineage>
        <taxon>Archaea</taxon>
        <taxon>Methanobacteriati</taxon>
        <taxon>Methanobacteriota</taxon>
        <taxon>Stenosarchaea group</taxon>
        <taxon>Methanomicrobia</taxon>
        <taxon>Methanosarcinales</taxon>
        <taxon>Methanosarcinaceae</taxon>
        <taxon>Methanosarcina</taxon>
    </lineage>
</organism>
<dbReference type="GeneID" id="95970607"/>
<evidence type="ECO:0000313" key="1">
    <source>
        <dbReference type="EMBL" id="AKB78938.1"/>
    </source>
</evidence>
<dbReference type="Proteomes" id="UP000033101">
    <property type="component" value="Chromosome"/>
</dbReference>
<dbReference type="InterPro" id="IPR038282">
    <property type="entry name" value="DUF2267_sf"/>
</dbReference>
<dbReference type="KEGG" id="mhor:MSHOH_2455"/>
<dbReference type="AlphaFoldDB" id="A0A0E3SH03"/>
<dbReference type="Pfam" id="PF10025">
    <property type="entry name" value="DUF2267"/>
    <property type="match status" value="1"/>
</dbReference>
<dbReference type="HOGENOM" id="CLU_2613649_0_0_2"/>